<gene>
    <name evidence="2" type="ORF">EGYM00163_LOCUS6148</name>
</gene>
<organism evidence="2">
    <name type="scientific">Eutreptiella gymnastica</name>
    <dbReference type="NCBI Taxonomy" id="73025"/>
    <lineage>
        <taxon>Eukaryota</taxon>
        <taxon>Discoba</taxon>
        <taxon>Euglenozoa</taxon>
        <taxon>Euglenida</taxon>
        <taxon>Spirocuta</taxon>
        <taxon>Euglenophyceae</taxon>
        <taxon>Eutreptiales</taxon>
        <taxon>Eutreptiaceae</taxon>
        <taxon>Eutreptiella</taxon>
    </lineage>
</organism>
<protein>
    <submittedName>
        <fullName evidence="2">Uncharacterized protein</fullName>
    </submittedName>
</protein>
<dbReference type="EMBL" id="HBJA01019319">
    <property type="protein sequence ID" value="CAE0795030.1"/>
    <property type="molecule type" value="Transcribed_RNA"/>
</dbReference>
<reference evidence="2" key="1">
    <citation type="submission" date="2021-01" db="EMBL/GenBank/DDBJ databases">
        <authorList>
            <person name="Corre E."/>
            <person name="Pelletier E."/>
            <person name="Niang G."/>
            <person name="Scheremetjew M."/>
            <person name="Finn R."/>
            <person name="Kale V."/>
            <person name="Holt S."/>
            <person name="Cochrane G."/>
            <person name="Meng A."/>
            <person name="Brown T."/>
            <person name="Cohen L."/>
        </authorList>
    </citation>
    <scope>NUCLEOTIDE SEQUENCE</scope>
    <source>
        <strain evidence="2">CCMP1594</strain>
    </source>
</reference>
<dbReference type="AlphaFoldDB" id="A0A7S4CEK6"/>
<accession>A0A7S4CEK6</accession>
<feature type="transmembrane region" description="Helical" evidence="1">
    <location>
        <begin position="20"/>
        <end position="38"/>
    </location>
</feature>
<evidence type="ECO:0000313" key="2">
    <source>
        <dbReference type="EMBL" id="CAE0795030.1"/>
    </source>
</evidence>
<evidence type="ECO:0000256" key="1">
    <source>
        <dbReference type="SAM" id="Phobius"/>
    </source>
</evidence>
<keyword evidence="1" id="KW-0472">Membrane</keyword>
<keyword evidence="1" id="KW-1133">Transmembrane helix</keyword>
<keyword evidence="1" id="KW-0812">Transmembrane</keyword>
<proteinExistence type="predicted"/>
<name>A0A7S4CEK6_9EUGL</name>
<sequence>MIILRAGWATSTFMVPTLMPVRVFGTGVLSALVLRLLYDRRASPVTWCCSVTLQLVQDDSRWYCKRRPSWCAFNSLPFLYTKVPCTYHIRGFFLSKIWGFLG</sequence>